<name>A0A3B0R8J1_9ZZZZ</name>
<dbReference type="EMBL" id="UOEC01000063">
    <property type="protein sequence ID" value="VAV89614.1"/>
    <property type="molecule type" value="Genomic_DNA"/>
</dbReference>
<organism evidence="7">
    <name type="scientific">hydrothermal vent metagenome</name>
    <dbReference type="NCBI Taxonomy" id="652676"/>
    <lineage>
        <taxon>unclassified sequences</taxon>
        <taxon>metagenomes</taxon>
        <taxon>ecological metagenomes</taxon>
    </lineage>
</organism>
<feature type="transmembrane region" description="Helical" evidence="6">
    <location>
        <begin position="214"/>
        <end position="238"/>
    </location>
</feature>
<evidence type="ECO:0000256" key="3">
    <source>
        <dbReference type="ARBA" id="ARBA00022692"/>
    </source>
</evidence>
<evidence type="ECO:0000256" key="5">
    <source>
        <dbReference type="ARBA" id="ARBA00023136"/>
    </source>
</evidence>
<dbReference type="AlphaFoldDB" id="A0A3B0R8J1"/>
<feature type="transmembrane region" description="Helical" evidence="6">
    <location>
        <begin position="56"/>
        <end position="74"/>
    </location>
</feature>
<feature type="transmembrane region" description="Helical" evidence="6">
    <location>
        <begin position="20"/>
        <end position="44"/>
    </location>
</feature>
<reference evidence="7" key="1">
    <citation type="submission" date="2018-06" db="EMBL/GenBank/DDBJ databases">
        <authorList>
            <person name="Zhirakovskaya E."/>
        </authorList>
    </citation>
    <scope>NUCLEOTIDE SEQUENCE</scope>
</reference>
<sequence>MGNVLTIAKREMAGYFGTPIAYVFLVIFVILSGVVTFNLGNFFARGSADLSSFFNYLPWLLLVFIPAVSMRLWAEERKSGTVELLMTLPVAPWEAVTGKWLASVGFIAVALMATFSLWITVNILGNPDNGVILTSYLGGLALAAVLLAMGSCVSAFTKNQVVAFVLAVALAFVIITSGTPIVLDAIRVIAPTAIVDVVAAMSALTHFTGTMQGFVALSSVLYAASMIVFWLFATVIVLSNKKAD</sequence>
<feature type="transmembrane region" description="Helical" evidence="6">
    <location>
        <begin position="136"/>
        <end position="156"/>
    </location>
</feature>
<dbReference type="Pfam" id="PF12679">
    <property type="entry name" value="ABC2_membrane_2"/>
    <property type="match status" value="1"/>
</dbReference>
<gene>
    <name evidence="7" type="ORF">MNBD_ALPHA08-1254</name>
</gene>
<feature type="transmembrane region" description="Helical" evidence="6">
    <location>
        <begin position="188"/>
        <end position="208"/>
    </location>
</feature>
<feature type="transmembrane region" description="Helical" evidence="6">
    <location>
        <begin position="100"/>
        <end position="124"/>
    </location>
</feature>
<evidence type="ECO:0000256" key="2">
    <source>
        <dbReference type="ARBA" id="ARBA00022475"/>
    </source>
</evidence>
<keyword evidence="2" id="KW-1003">Cell membrane</keyword>
<keyword evidence="4 6" id="KW-1133">Transmembrane helix</keyword>
<keyword evidence="5 6" id="KW-0472">Membrane</keyword>
<evidence type="ECO:0000313" key="7">
    <source>
        <dbReference type="EMBL" id="VAV89614.1"/>
    </source>
</evidence>
<evidence type="ECO:0000256" key="1">
    <source>
        <dbReference type="ARBA" id="ARBA00004651"/>
    </source>
</evidence>
<keyword evidence="3 6" id="KW-0812">Transmembrane</keyword>
<feature type="transmembrane region" description="Helical" evidence="6">
    <location>
        <begin position="162"/>
        <end position="183"/>
    </location>
</feature>
<dbReference type="GO" id="GO:0005886">
    <property type="term" value="C:plasma membrane"/>
    <property type="evidence" value="ECO:0007669"/>
    <property type="project" value="UniProtKB-SubCell"/>
</dbReference>
<dbReference type="PANTHER" id="PTHR30294">
    <property type="entry name" value="MEMBRANE COMPONENT OF ABC TRANSPORTER YHHJ-RELATED"/>
    <property type="match status" value="1"/>
</dbReference>
<evidence type="ECO:0000256" key="4">
    <source>
        <dbReference type="ARBA" id="ARBA00022989"/>
    </source>
</evidence>
<dbReference type="InterPro" id="IPR051449">
    <property type="entry name" value="ABC-2_transporter_component"/>
</dbReference>
<comment type="subcellular location">
    <subcellularLocation>
        <location evidence="1">Cell membrane</location>
        <topology evidence="1">Multi-pass membrane protein</topology>
    </subcellularLocation>
</comment>
<dbReference type="PANTHER" id="PTHR30294:SF29">
    <property type="entry name" value="MULTIDRUG ABC TRANSPORTER PERMEASE YBHS-RELATED"/>
    <property type="match status" value="1"/>
</dbReference>
<accession>A0A3B0R8J1</accession>
<evidence type="ECO:0000256" key="6">
    <source>
        <dbReference type="SAM" id="Phobius"/>
    </source>
</evidence>
<dbReference type="GO" id="GO:0140359">
    <property type="term" value="F:ABC-type transporter activity"/>
    <property type="evidence" value="ECO:0007669"/>
    <property type="project" value="InterPro"/>
</dbReference>
<protein>
    <submittedName>
        <fullName evidence="7">Gliding motility-associated ABC transporter permease protein GldF</fullName>
    </submittedName>
</protein>
<proteinExistence type="predicted"/>